<evidence type="ECO:0000313" key="2">
    <source>
        <dbReference type="Proteomes" id="UP001597205"/>
    </source>
</evidence>
<dbReference type="Proteomes" id="UP001597205">
    <property type="component" value="Unassembled WGS sequence"/>
</dbReference>
<dbReference type="EMBL" id="JBHTKY010000024">
    <property type="protein sequence ID" value="MFD1166832.1"/>
    <property type="molecule type" value="Genomic_DNA"/>
</dbReference>
<protein>
    <submittedName>
        <fullName evidence="1">Uncharacterized protein</fullName>
    </submittedName>
</protein>
<keyword evidence="2" id="KW-1185">Reference proteome</keyword>
<name>A0ABW3RPH0_9SPHI</name>
<accession>A0ABW3RPH0</accession>
<dbReference type="RefSeq" id="WP_380897784.1">
    <property type="nucleotide sequence ID" value="NZ_JBHTKY010000024.1"/>
</dbReference>
<proteinExistence type="predicted"/>
<reference evidence="2" key="1">
    <citation type="journal article" date="2019" name="Int. J. Syst. Evol. Microbiol.">
        <title>The Global Catalogue of Microorganisms (GCM) 10K type strain sequencing project: providing services to taxonomists for standard genome sequencing and annotation.</title>
        <authorList>
            <consortium name="The Broad Institute Genomics Platform"/>
            <consortium name="The Broad Institute Genome Sequencing Center for Infectious Disease"/>
            <person name="Wu L."/>
            <person name="Ma J."/>
        </authorList>
    </citation>
    <scope>NUCLEOTIDE SEQUENCE [LARGE SCALE GENOMIC DNA]</scope>
    <source>
        <strain evidence="2">CCUG 52468</strain>
    </source>
</reference>
<organism evidence="1 2">
    <name type="scientific">Sphingobacterium daejeonense</name>
    <dbReference type="NCBI Taxonomy" id="371142"/>
    <lineage>
        <taxon>Bacteria</taxon>
        <taxon>Pseudomonadati</taxon>
        <taxon>Bacteroidota</taxon>
        <taxon>Sphingobacteriia</taxon>
        <taxon>Sphingobacteriales</taxon>
        <taxon>Sphingobacteriaceae</taxon>
        <taxon>Sphingobacterium</taxon>
    </lineage>
</organism>
<comment type="caution">
    <text evidence="1">The sequence shown here is derived from an EMBL/GenBank/DDBJ whole genome shotgun (WGS) entry which is preliminary data.</text>
</comment>
<evidence type="ECO:0000313" key="1">
    <source>
        <dbReference type="EMBL" id="MFD1166832.1"/>
    </source>
</evidence>
<sequence length="95" mass="10879">MKKLAVLFTMFMLLNSCSKDELDLSDPTVYKWKIETFSREAPPNFEGQNINGKWLVSVEFVELTNAQIAELKRKTSEVQSVIVYETVYTNLGPVD</sequence>
<gene>
    <name evidence="1" type="ORF">ACFQ2C_14585</name>
</gene>